<keyword evidence="4" id="KW-1185">Reference proteome</keyword>
<keyword evidence="1" id="KW-0812">Transmembrane</keyword>
<protein>
    <recommendedName>
        <fullName evidence="2">DUF7978 domain-containing protein</fullName>
    </recommendedName>
</protein>
<keyword evidence="1" id="KW-0472">Membrane</keyword>
<evidence type="ECO:0000256" key="1">
    <source>
        <dbReference type="SAM" id="Phobius"/>
    </source>
</evidence>
<organism evidence="3 4">
    <name type="scientific">Natrinema saccharevitans</name>
    <dbReference type="NCBI Taxonomy" id="301967"/>
    <lineage>
        <taxon>Archaea</taxon>
        <taxon>Methanobacteriati</taxon>
        <taxon>Methanobacteriota</taxon>
        <taxon>Stenosarchaea group</taxon>
        <taxon>Halobacteria</taxon>
        <taxon>Halobacteriales</taxon>
        <taxon>Natrialbaceae</taxon>
        <taxon>Natrinema</taxon>
    </lineage>
</organism>
<accession>A0A1S8B0J6</accession>
<dbReference type="AlphaFoldDB" id="A0A1S8B0J6"/>
<proteinExistence type="predicted"/>
<gene>
    <name evidence="3" type="ORF">A6E15_17130</name>
</gene>
<feature type="transmembrane region" description="Helical" evidence="1">
    <location>
        <begin position="20"/>
        <end position="41"/>
    </location>
</feature>
<feature type="domain" description="DUF7978" evidence="2">
    <location>
        <begin position="1"/>
        <end position="195"/>
    </location>
</feature>
<feature type="transmembrane region" description="Helical" evidence="1">
    <location>
        <begin position="98"/>
        <end position="120"/>
    </location>
</feature>
<evidence type="ECO:0000313" key="3">
    <source>
        <dbReference type="EMBL" id="OLZ42578.1"/>
    </source>
</evidence>
<dbReference type="OrthoDB" id="270777at2157"/>
<dbReference type="Pfam" id="PF25933">
    <property type="entry name" value="DUF7978"/>
    <property type="match status" value="1"/>
</dbReference>
<dbReference type="InterPro" id="IPR058284">
    <property type="entry name" value="DUF7978"/>
</dbReference>
<feature type="transmembrane region" description="Helical" evidence="1">
    <location>
        <begin position="168"/>
        <end position="196"/>
    </location>
</feature>
<sequence length="198" mass="19863">MSTTRTASGEPAVSSRSSIAASAGVGVLTAAISYLVTYLLIGSEIRERFGDGVVDWRGVAWYFYEAHMVDVEVTGRVGSVGGSDTLDLIAQTGGTADLLYVVVPLALVAAGAGLAVRLGASELGDAITIGIPMMIGYSAVLSVGAVAAESTAEVSAFGIEATRTVAPALVPAVVLGGVIYPLVFATLGAAIATVLASR</sequence>
<dbReference type="EMBL" id="LWLN01000001">
    <property type="protein sequence ID" value="OLZ42578.1"/>
    <property type="molecule type" value="Genomic_DNA"/>
</dbReference>
<evidence type="ECO:0000259" key="2">
    <source>
        <dbReference type="Pfam" id="PF25933"/>
    </source>
</evidence>
<name>A0A1S8B0J6_9EURY</name>
<reference evidence="4" key="1">
    <citation type="submission" date="2016-04" db="EMBL/GenBank/DDBJ databases">
        <authorList>
            <person name="Chen S.-C."/>
            <person name="Lai M.-C."/>
        </authorList>
    </citation>
    <scope>NUCLEOTIDE SEQUENCE [LARGE SCALE GENOMIC DNA]</scope>
    <source>
        <strain evidence="4">AB14</strain>
    </source>
</reference>
<dbReference type="RefSeq" id="WP_076148110.1">
    <property type="nucleotide sequence ID" value="NZ_LWLN01000001.1"/>
</dbReference>
<feature type="transmembrane region" description="Helical" evidence="1">
    <location>
        <begin position="127"/>
        <end position="148"/>
    </location>
</feature>
<keyword evidence="1" id="KW-1133">Transmembrane helix</keyword>
<dbReference type="STRING" id="301967.A6E15_17130"/>
<dbReference type="Proteomes" id="UP000189370">
    <property type="component" value="Unassembled WGS sequence"/>
</dbReference>
<evidence type="ECO:0000313" key="4">
    <source>
        <dbReference type="Proteomes" id="UP000189370"/>
    </source>
</evidence>
<comment type="caution">
    <text evidence="3">The sequence shown here is derived from an EMBL/GenBank/DDBJ whole genome shotgun (WGS) entry which is preliminary data.</text>
</comment>